<name>A0AAW1CV41_9HEMI</name>
<dbReference type="PANTHER" id="PTHR19872:SF7">
    <property type="entry name" value="F-BOX AND WD REPEAT DOMAIN CONTAINING PROTEIN 10B-RELATED"/>
    <property type="match status" value="1"/>
</dbReference>
<dbReference type="InterPro" id="IPR015943">
    <property type="entry name" value="WD40/YVTN_repeat-like_dom_sf"/>
</dbReference>
<keyword evidence="2" id="KW-0677">Repeat</keyword>
<dbReference type="PANTHER" id="PTHR19872">
    <property type="entry name" value="UBIQUITIN LIGASE SPECIFICITY FACTOR/HREP PROTEIN"/>
    <property type="match status" value="1"/>
</dbReference>
<evidence type="ECO:0000313" key="4">
    <source>
        <dbReference type="EMBL" id="KAK9502336.1"/>
    </source>
</evidence>
<dbReference type="InterPro" id="IPR019775">
    <property type="entry name" value="WD40_repeat_CS"/>
</dbReference>
<keyword evidence="1 3" id="KW-0853">WD repeat</keyword>
<evidence type="ECO:0000256" key="1">
    <source>
        <dbReference type="ARBA" id="ARBA00022574"/>
    </source>
</evidence>
<dbReference type="Gene3D" id="2.130.10.10">
    <property type="entry name" value="YVTN repeat-like/Quinoprotein amine dehydrogenase"/>
    <property type="match status" value="2"/>
</dbReference>
<proteinExistence type="predicted"/>
<feature type="repeat" description="WD" evidence="3">
    <location>
        <begin position="666"/>
        <end position="702"/>
    </location>
</feature>
<dbReference type="AlphaFoldDB" id="A0AAW1CV41"/>
<evidence type="ECO:0000256" key="2">
    <source>
        <dbReference type="ARBA" id="ARBA00022737"/>
    </source>
</evidence>
<dbReference type="SMART" id="SM00320">
    <property type="entry name" value="WD40"/>
    <property type="match status" value="4"/>
</dbReference>
<dbReference type="InterPro" id="IPR051075">
    <property type="entry name" value="SCF_subunit_WD-repeat"/>
</dbReference>
<dbReference type="PROSITE" id="PS50294">
    <property type="entry name" value="WD_REPEATS_REGION"/>
    <property type="match status" value="1"/>
</dbReference>
<dbReference type="Proteomes" id="UP001461498">
    <property type="component" value="Unassembled WGS sequence"/>
</dbReference>
<sequence>MYSEGIVRLKRKKKKMAPPSKKTSMPFLVKKFKDTSCIEYAVKKQKQRSENYALEGADIYYLQGWFSRISMRKKEKFLIRILNSINDPLTLNNLIMLLEMSTKDLLYSRDHINTKYLYDITPYDNDRSLNETELDEIMKSDEQWLLSLDSAERCTIIYDLIRMSGSALAMIILKQVKIIKDRYEFIECLKNCFVNEENITKSDAFINSISEKYYIKKNVILKEISKNLNIEPLLDLYKVCSNIIEPNLEDNPRLIKRLNDVKDWETKWESDLYRLLLLCTNGEFDKEDINESAAFDQQDPMQLKSYNDFSANDVFTGEDELNQDQVDKLQLMPLNVIRLVLSYLDDDSKEALSNVDQFWYECIRAEKFEQKARKYVNRKIRKINRKLLKMKLPGHSYTAKRKSMTASGSKSTIRISEKKPSSADTTIKDDLQEPIFSLIKRQPKSKNPFRGKYNGFIIETSSMYDRSIDCNRRLIASTENTSIVFYNLITGVQSNFTLDGHSLVITCLVFFPNSYRIATASADRTIRIWDLWHRTLLDTFTGHTDVILSISVNERYIVSCSRDETIRVLSLKLNTTLFVINETFLTPTKVLVTNTDWLYIVTTQGSLAKLSLNNRLISNIIEEAHEGCITFLSNFGPLIVTTGEDLYVRIWNENLLKEKCLVEIFHEKSVNSAVISYSTLITGCIDGYLRFWDLATRKLFRQILINYYFSPIISIKILSYYNHIKILCNNEAKIYVIQFLLKSFKLTKKSNPYQAIMLSPIYKSNQTAAIKINRLSKVNNKLCSSLLQLNENSKITKESIVKNSINDPRFIEQFPCYTGEPISEYDQLKPEIEFIEEVDDLLTKQHKLSTLSDTNSVMFRI</sequence>
<evidence type="ECO:0000256" key="3">
    <source>
        <dbReference type="PROSITE-ProRule" id="PRU00221"/>
    </source>
</evidence>
<accession>A0AAW1CV41</accession>
<dbReference type="SUPFAM" id="SSF50978">
    <property type="entry name" value="WD40 repeat-like"/>
    <property type="match status" value="1"/>
</dbReference>
<dbReference type="PROSITE" id="PS50082">
    <property type="entry name" value="WD_REPEATS_2"/>
    <property type="match status" value="2"/>
</dbReference>
<protein>
    <submittedName>
        <fullName evidence="4">Uncharacterized protein</fullName>
    </submittedName>
</protein>
<dbReference type="InterPro" id="IPR001680">
    <property type="entry name" value="WD40_rpt"/>
</dbReference>
<organism evidence="4 5">
    <name type="scientific">Rhynocoris fuscipes</name>
    <dbReference type="NCBI Taxonomy" id="488301"/>
    <lineage>
        <taxon>Eukaryota</taxon>
        <taxon>Metazoa</taxon>
        <taxon>Ecdysozoa</taxon>
        <taxon>Arthropoda</taxon>
        <taxon>Hexapoda</taxon>
        <taxon>Insecta</taxon>
        <taxon>Pterygota</taxon>
        <taxon>Neoptera</taxon>
        <taxon>Paraneoptera</taxon>
        <taxon>Hemiptera</taxon>
        <taxon>Heteroptera</taxon>
        <taxon>Panheteroptera</taxon>
        <taxon>Cimicomorpha</taxon>
        <taxon>Reduviidae</taxon>
        <taxon>Harpactorinae</taxon>
        <taxon>Harpactorini</taxon>
        <taxon>Rhynocoris</taxon>
    </lineage>
</organism>
<comment type="caution">
    <text evidence="4">The sequence shown here is derived from an EMBL/GenBank/DDBJ whole genome shotgun (WGS) entry which is preliminary data.</text>
</comment>
<feature type="repeat" description="WD" evidence="3">
    <location>
        <begin position="498"/>
        <end position="531"/>
    </location>
</feature>
<dbReference type="Pfam" id="PF00400">
    <property type="entry name" value="WD40"/>
    <property type="match status" value="3"/>
</dbReference>
<dbReference type="PROSITE" id="PS00678">
    <property type="entry name" value="WD_REPEATS_1"/>
    <property type="match status" value="2"/>
</dbReference>
<dbReference type="InterPro" id="IPR036322">
    <property type="entry name" value="WD40_repeat_dom_sf"/>
</dbReference>
<keyword evidence="5" id="KW-1185">Reference proteome</keyword>
<dbReference type="EMBL" id="JAPXFL010000008">
    <property type="protein sequence ID" value="KAK9502336.1"/>
    <property type="molecule type" value="Genomic_DNA"/>
</dbReference>
<reference evidence="4 5" key="1">
    <citation type="submission" date="2022-12" db="EMBL/GenBank/DDBJ databases">
        <title>Chromosome-level genome assembly of true bugs.</title>
        <authorList>
            <person name="Ma L."/>
            <person name="Li H."/>
        </authorList>
    </citation>
    <scope>NUCLEOTIDE SEQUENCE [LARGE SCALE GENOMIC DNA]</scope>
    <source>
        <strain evidence="4">Lab_2022b</strain>
    </source>
</reference>
<gene>
    <name evidence="4" type="ORF">O3M35_011126</name>
</gene>
<evidence type="ECO:0000313" key="5">
    <source>
        <dbReference type="Proteomes" id="UP001461498"/>
    </source>
</evidence>